<evidence type="ECO:0000256" key="7">
    <source>
        <dbReference type="SAM" id="Phobius"/>
    </source>
</evidence>
<feature type="transmembrane region" description="Helical" evidence="7">
    <location>
        <begin position="332"/>
        <end position="353"/>
    </location>
</feature>
<evidence type="ECO:0000256" key="4">
    <source>
        <dbReference type="ARBA" id="ARBA00022692"/>
    </source>
</evidence>
<evidence type="ECO:0000256" key="2">
    <source>
        <dbReference type="ARBA" id="ARBA00022448"/>
    </source>
</evidence>
<dbReference type="InterPro" id="IPR020846">
    <property type="entry name" value="MFS_dom"/>
</dbReference>
<feature type="transmembrane region" description="Helical" evidence="7">
    <location>
        <begin position="238"/>
        <end position="261"/>
    </location>
</feature>
<feature type="transmembrane region" description="Helical" evidence="7">
    <location>
        <begin position="80"/>
        <end position="98"/>
    </location>
</feature>
<keyword evidence="6 7" id="KW-0472">Membrane</keyword>
<comment type="subcellular location">
    <subcellularLocation>
        <location evidence="1">Cell membrane</location>
        <topology evidence="1">Multi-pass membrane protein</topology>
    </subcellularLocation>
</comment>
<keyword evidence="3" id="KW-1003">Cell membrane</keyword>
<evidence type="ECO:0000313" key="9">
    <source>
        <dbReference type="EMBL" id="ADU27783.1"/>
    </source>
</evidence>
<dbReference type="STRING" id="663278.Ethha_2270"/>
<keyword evidence="4 7" id="KW-0812">Transmembrane</keyword>
<proteinExistence type="predicted"/>
<dbReference type="GO" id="GO:0022857">
    <property type="term" value="F:transmembrane transporter activity"/>
    <property type="evidence" value="ECO:0007669"/>
    <property type="project" value="InterPro"/>
</dbReference>
<dbReference type="InterPro" id="IPR011701">
    <property type="entry name" value="MFS"/>
</dbReference>
<feature type="transmembrane region" description="Helical" evidence="7">
    <location>
        <begin position="104"/>
        <end position="124"/>
    </location>
</feature>
<dbReference type="Pfam" id="PF07690">
    <property type="entry name" value="MFS_1"/>
    <property type="match status" value="1"/>
</dbReference>
<dbReference type="PANTHER" id="PTHR23517">
    <property type="entry name" value="RESISTANCE PROTEIN MDTM, PUTATIVE-RELATED-RELATED"/>
    <property type="match status" value="1"/>
</dbReference>
<dbReference type="PANTHER" id="PTHR23517:SF2">
    <property type="entry name" value="MULTIDRUG RESISTANCE PROTEIN MDTH"/>
    <property type="match status" value="1"/>
</dbReference>
<reference evidence="9 10" key="1">
    <citation type="submission" date="2010-12" db="EMBL/GenBank/DDBJ databases">
        <title>Complete sequence of Ethanoligenens harbinense YUAN-3.</title>
        <authorList>
            <person name="Lucas S."/>
            <person name="Copeland A."/>
            <person name="Lapidus A."/>
            <person name="Cheng J.-F."/>
            <person name="Bruce D."/>
            <person name="Goodwin L."/>
            <person name="Pitluck S."/>
            <person name="Chertkov O."/>
            <person name="Misra M."/>
            <person name="Detter J.C."/>
            <person name="Han C."/>
            <person name="Tapia R."/>
            <person name="Land M."/>
            <person name="Hauser L."/>
            <person name="Jeffries C."/>
            <person name="Kyrpides N."/>
            <person name="Ivanova N."/>
            <person name="Mikhailova N."/>
            <person name="Wang A."/>
            <person name="Mouttaki H."/>
            <person name="He Z."/>
            <person name="Zhou J."/>
            <person name="Hemme C.L."/>
            <person name="Woyke T."/>
        </authorList>
    </citation>
    <scope>NUCLEOTIDE SEQUENCE [LARGE SCALE GENOMIC DNA]</scope>
    <source>
        <strain evidence="10">DSM 18485 / JCM 12961 / CGMCC 1.5033 / YUAN-3</strain>
    </source>
</reference>
<sequence>MRKSGFTKAQVWFLVVMGLVMGLRELSMTMLNPFISLYGGTLRGSTSLLCGLALGIYGLTNAVFQIPYGSWSDRAGRKPVILTGLAQLGAGLFLAFLAKDIYLLIAARALQGSGAVMAIAYSWIGDRIENERKSTAMGVAGTIVSIGAVIAFVVGPLLYRSVSVRSMFLGCAVLIALAFLMVLFLAKEQRERKSTAGVRLRKQIGQLLAQRPVLLLSIGGFIINYLNADLFMIVPERLAGMIGAGNIWMVFLPAVVCGIAAMKFSTSLSDKGGYVPVSRVSFAALLLAWLLMIPGGLAFTAAGTIVSLTGFMCLTAGIPSEMNKLVSLENRGAANGILQTMTFLGFFFGPTAAGLCIQFHLGALLYGSAVFLAVVGIGISGLRPRP</sequence>
<feature type="transmembrane region" description="Helical" evidence="7">
    <location>
        <begin position="136"/>
        <end position="159"/>
    </location>
</feature>
<dbReference type="Gene3D" id="1.20.1250.20">
    <property type="entry name" value="MFS general substrate transporter like domains"/>
    <property type="match status" value="1"/>
</dbReference>
<evidence type="ECO:0000256" key="5">
    <source>
        <dbReference type="ARBA" id="ARBA00022989"/>
    </source>
</evidence>
<keyword evidence="10" id="KW-1185">Reference proteome</keyword>
<evidence type="ECO:0000259" key="8">
    <source>
        <dbReference type="PROSITE" id="PS50850"/>
    </source>
</evidence>
<dbReference type="EMBL" id="CP002400">
    <property type="protein sequence ID" value="ADU27783.1"/>
    <property type="molecule type" value="Genomic_DNA"/>
</dbReference>
<dbReference type="PROSITE" id="PS50850">
    <property type="entry name" value="MFS"/>
    <property type="match status" value="1"/>
</dbReference>
<evidence type="ECO:0000313" key="10">
    <source>
        <dbReference type="Proteomes" id="UP000001551"/>
    </source>
</evidence>
<feature type="transmembrane region" description="Helical" evidence="7">
    <location>
        <begin position="273"/>
        <end position="292"/>
    </location>
</feature>
<feature type="transmembrane region" description="Helical" evidence="7">
    <location>
        <begin position="298"/>
        <end position="320"/>
    </location>
</feature>
<accession>E6U4H6</accession>
<protein>
    <submittedName>
        <fullName evidence="9">Major facilitator superfamily MFS_1</fullName>
    </submittedName>
</protein>
<feature type="transmembrane region" description="Helical" evidence="7">
    <location>
        <begin position="46"/>
        <end position="68"/>
    </location>
</feature>
<evidence type="ECO:0000256" key="6">
    <source>
        <dbReference type="ARBA" id="ARBA00023136"/>
    </source>
</evidence>
<dbReference type="InterPro" id="IPR036259">
    <property type="entry name" value="MFS_trans_sf"/>
</dbReference>
<dbReference type="eggNOG" id="COG2814">
    <property type="taxonomic scope" value="Bacteria"/>
</dbReference>
<dbReference type="SUPFAM" id="SSF103473">
    <property type="entry name" value="MFS general substrate transporter"/>
    <property type="match status" value="1"/>
</dbReference>
<gene>
    <name evidence="9" type="ordered locus">Ethha_2270</name>
</gene>
<feature type="transmembrane region" description="Helical" evidence="7">
    <location>
        <begin position="359"/>
        <end position="382"/>
    </location>
</feature>
<name>E6U4H6_ETHHY</name>
<dbReference type="RefSeq" id="WP_013486131.1">
    <property type="nucleotide sequence ID" value="NC_014828.1"/>
</dbReference>
<feature type="domain" description="Major facilitator superfamily (MFS) profile" evidence="8">
    <location>
        <begin position="13"/>
        <end position="386"/>
    </location>
</feature>
<dbReference type="HOGENOM" id="CLU_001265_10_0_9"/>
<evidence type="ECO:0000256" key="1">
    <source>
        <dbReference type="ARBA" id="ARBA00004651"/>
    </source>
</evidence>
<evidence type="ECO:0000256" key="3">
    <source>
        <dbReference type="ARBA" id="ARBA00022475"/>
    </source>
</evidence>
<dbReference type="KEGG" id="eha:Ethha_2270"/>
<dbReference type="Proteomes" id="UP000001551">
    <property type="component" value="Chromosome"/>
</dbReference>
<keyword evidence="5 7" id="KW-1133">Transmembrane helix</keyword>
<feature type="transmembrane region" description="Helical" evidence="7">
    <location>
        <begin position="165"/>
        <end position="186"/>
    </location>
</feature>
<keyword evidence="2" id="KW-0813">Transport</keyword>
<feature type="transmembrane region" description="Helical" evidence="7">
    <location>
        <begin position="207"/>
        <end position="226"/>
    </location>
</feature>
<dbReference type="InterPro" id="IPR050171">
    <property type="entry name" value="MFS_Transporters"/>
</dbReference>
<organism evidence="9 10">
    <name type="scientific">Ethanoligenens harbinense (strain DSM 18485 / JCM 12961 / CGMCC 1.5033 / YUAN-3)</name>
    <dbReference type="NCBI Taxonomy" id="663278"/>
    <lineage>
        <taxon>Bacteria</taxon>
        <taxon>Bacillati</taxon>
        <taxon>Bacillota</taxon>
        <taxon>Clostridia</taxon>
        <taxon>Eubacteriales</taxon>
        <taxon>Oscillospiraceae</taxon>
        <taxon>Ethanoligenens</taxon>
    </lineage>
</organism>
<dbReference type="AlphaFoldDB" id="E6U4H6"/>
<dbReference type="GO" id="GO:0005886">
    <property type="term" value="C:plasma membrane"/>
    <property type="evidence" value="ECO:0007669"/>
    <property type="project" value="UniProtKB-SubCell"/>
</dbReference>